<dbReference type="GeneID" id="5220175"/>
<protein>
    <submittedName>
        <fullName evidence="1">Gp9</fullName>
    </submittedName>
</protein>
<keyword evidence="2" id="KW-1185">Reference proteome</keyword>
<name>A4ZR90_9CAUD</name>
<proteinExistence type="predicted"/>
<sequence length="53" mass="6175">MIKHYHVTYLTSDDRKIMTNCYARDVRSAVDNVAELNTDCFRVIRAVVAPEWS</sequence>
<reference evidence="1 2" key="1">
    <citation type="journal article" date="2007" name="J. Mol. Biol.">
        <title>Genome sequence, structural proteins, and capsid organization of the cyanophage Syn5: a "horned" bacteriophage of marine synechococcus.</title>
        <authorList>
            <person name="Pope W.H."/>
            <person name="Weigele P.R."/>
            <person name="Chang J."/>
            <person name="Pedulla M.L."/>
            <person name="Ford M.E."/>
            <person name="Houtz J.M."/>
            <person name="Jiang W."/>
            <person name="Chiu W."/>
            <person name="Hatfull G.F."/>
            <person name="Hendrix R.W."/>
            <person name="King J."/>
        </authorList>
    </citation>
    <scope>NUCLEOTIDE SEQUENCE</scope>
</reference>
<evidence type="ECO:0000313" key="2">
    <source>
        <dbReference type="Proteomes" id="UP000000241"/>
    </source>
</evidence>
<evidence type="ECO:0000313" key="1">
    <source>
        <dbReference type="EMBL" id="ABP87916.1"/>
    </source>
</evidence>
<dbReference type="Proteomes" id="UP000000241">
    <property type="component" value="Segment"/>
</dbReference>
<gene>
    <name evidence="1" type="primary">9</name>
</gene>
<dbReference type="RefSeq" id="YP_001285418.1">
    <property type="nucleotide sequence ID" value="NC_009531.1"/>
</dbReference>
<accession>A4ZR90</accession>
<organism evidence="1 2">
    <name type="scientific">Synechococcus phage Syn5</name>
    <dbReference type="NCBI Taxonomy" id="2914003"/>
    <lineage>
        <taxon>Viruses</taxon>
        <taxon>Duplodnaviria</taxon>
        <taxon>Heunggongvirae</taxon>
        <taxon>Uroviricota</taxon>
        <taxon>Caudoviricetes</taxon>
        <taxon>Autographivirales</taxon>
        <taxon>Voetvirus</taxon>
        <taxon>Voetvirus syn5</taxon>
    </lineage>
</organism>
<dbReference type="KEGG" id="vg:5220175"/>
<dbReference type="EMBL" id="EF372997">
    <property type="protein sequence ID" value="ABP87916.1"/>
    <property type="molecule type" value="Genomic_DNA"/>
</dbReference>